<dbReference type="STRING" id="536979.SAMN04488055_4512"/>
<sequence>MPNILFDCERMKYPNTGLYTFCQDLGAAILQQAQTNERLVYYMPPKLGRHFGTNAGYIWQRSLHKFYFRYKEKIDVWHTTYQSSPYRPKKGTPRILTIHDLNFLHEHKSKEKEKKYLAAVQRSVDEADQLVAISQFAMAETLRHVNTRNKPFHVIYNGATVQEFPGFDAPRERPSRSFLFAMGTVLPKKNFHVLPCLVKDQELELIIAGNINEAYRDKILVEAQQHRVLDKVKIIGPVTEQEKYWYLKNCTAFVFPSLAEGFGLPAIEAMHFGKPVFLSDRTSLPEVGGEAAYYFHDFDPGYMQEVLKEGLAQFRDTQKAQAVREHAAQFSWDKAAAAYLKIYRELY</sequence>
<dbReference type="AlphaFoldDB" id="A0A1N6JVD5"/>
<evidence type="ECO:0000259" key="3">
    <source>
        <dbReference type="Pfam" id="PF13439"/>
    </source>
</evidence>
<keyword evidence="5" id="KW-1185">Reference proteome</keyword>
<dbReference type="SUPFAM" id="SSF53756">
    <property type="entry name" value="UDP-Glycosyltransferase/glycogen phosphorylase"/>
    <property type="match status" value="1"/>
</dbReference>
<accession>A0A1N6JVD5</accession>
<evidence type="ECO:0000259" key="2">
    <source>
        <dbReference type="Pfam" id="PF00534"/>
    </source>
</evidence>
<dbReference type="Pfam" id="PF13439">
    <property type="entry name" value="Glyco_transf_4"/>
    <property type="match status" value="1"/>
</dbReference>
<evidence type="ECO:0000313" key="4">
    <source>
        <dbReference type="EMBL" id="SIO48295.1"/>
    </source>
</evidence>
<dbReference type="RefSeq" id="WP_074241840.1">
    <property type="nucleotide sequence ID" value="NZ_FSRA01000002.1"/>
</dbReference>
<name>A0A1N6JVD5_9BACT</name>
<protein>
    <submittedName>
        <fullName evidence="4">Glycosyltransferase involved in cell wall bisynthesis</fullName>
    </submittedName>
</protein>
<dbReference type="Pfam" id="PF00534">
    <property type="entry name" value="Glycos_transf_1"/>
    <property type="match status" value="1"/>
</dbReference>
<feature type="domain" description="Glycosyl transferase family 1" evidence="2">
    <location>
        <begin position="174"/>
        <end position="292"/>
    </location>
</feature>
<organism evidence="4 5">
    <name type="scientific">Chitinophaga niabensis</name>
    <dbReference type="NCBI Taxonomy" id="536979"/>
    <lineage>
        <taxon>Bacteria</taxon>
        <taxon>Pseudomonadati</taxon>
        <taxon>Bacteroidota</taxon>
        <taxon>Chitinophagia</taxon>
        <taxon>Chitinophagales</taxon>
        <taxon>Chitinophagaceae</taxon>
        <taxon>Chitinophaga</taxon>
    </lineage>
</organism>
<dbReference type="PANTHER" id="PTHR46401">
    <property type="entry name" value="GLYCOSYLTRANSFERASE WBBK-RELATED"/>
    <property type="match status" value="1"/>
</dbReference>
<dbReference type="Proteomes" id="UP000185003">
    <property type="component" value="Unassembled WGS sequence"/>
</dbReference>
<feature type="domain" description="Glycosyltransferase subfamily 4-like N-terminal" evidence="3">
    <location>
        <begin position="58"/>
        <end position="159"/>
    </location>
</feature>
<gene>
    <name evidence="4" type="ORF">SAMN04488055_4512</name>
</gene>
<evidence type="ECO:0000256" key="1">
    <source>
        <dbReference type="ARBA" id="ARBA00022679"/>
    </source>
</evidence>
<dbReference type="GO" id="GO:0016757">
    <property type="term" value="F:glycosyltransferase activity"/>
    <property type="evidence" value="ECO:0007669"/>
    <property type="project" value="InterPro"/>
</dbReference>
<dbReference type="EMBL" id="FSRA01000002">
    <property type="protein sequence ID" value="SIO48295.1"/>
    <property type="molecule type" value="Genomic_DNA"/>
</dbReference>
<dbReference type="GO" id="GO:0009103">
    <property type="term" value="P:lipopolysaccharide biosynthetic process"/>
    <property type="evidence" value="ECO:0007669"/>
    <property type="project" value="TreeGrafter"/>
</dbReference>
<reference evidence="5" key="1">
    <citation type="submission" date="2016-11" db="EMBL/GenBank/DDBJ databases">
        <authorList>
            <person name="Varghese N."/>
            <person name="Submissions S."/>
        </authorList>
    </citation>
    <scope>NUCLEOTIDE SEQUENCE [LARGE SCALE GENOMIC DNA]</scope>
    <source>
        <strain evidence="5">DSM 24787</strain>
    </source>
</reference>
<dbReference type="InterPro" id="IPR001296">
    <property type="entry name" value="Glyco_trans_1"/>
</dbReference>
<dbReference type="Gene3D" id="3.40.50.2000">
    <property type="entry name" value="Glycogen Phosphorylase B"/>
    <property type="match status" value="2"/>
</dbReference>
<proteinExistence type="predicted"/>
<dbReference type="OrthoDB" id="9801609at2"/>
<dbReference type="CDD" id="cd03809">
    <property type="entry name" value="GT4_MtfB-like"/>
    <property type="match status" value="1"/>
</dbReference>
<dbReference type="PANTHER" id="PTHR46401:SF2">
    <property type="entry name" value="GLYCOSYLTRANSFERASE WBBK-RELATED"/>
    <property type="match status" value="1"/>
</dbReference>
<evidence type="ECO:0000313" key="5">
    <source>
        <dbReference type="Proteomes" id="UP000185003"/>
    </source>
</evidence>
<dbReference type="InterPro" id="IPR028098">
    <property type="entry name" value="Glyco_trans_4-like_N"/>
</dbReference>
<keyword evidence="1 4" id="KW-0808">Transferase</keyword>